<sequence>MFNIIYAALIHCFEKIIASRLENLFISHIFILQYPRILNKT</sequence>
<dbReference type="AlphaFoldDB" id="S2KUD0"/>
<protein>
    <submittedName>
        <fullName evidence="1">Uncharacterized protein</fullName>
    </submittedName>
</protein>
<proteinExistence type="predicted"/>
<comment type="caution">
    <text evidence="1">The sequence shown here is derived from an EMBL/GenBank/DDBJ whole genome shotgun (WGS) entry which is preliminary data.</text>
</comment>
<accession>S2KUD0</accession>
<keyword evidence="2" id="KW-1185">Reference proteome</keyword>
<organism evidence="1 2">
    <name type="scientific">Litchfieldella anticariensis (strain DSM 16096 / CECT 5854 / CIP 108499 / LMG 22089 / FP35)</name>
    <name type="common">Halomonas anticariensis</name>
    <dbReference type="NCBI Taxonomy" id="1121939"/>
    <lineage>
        <taxon>Bacteria</taxon>
        <taxon>Pseudomonadati</taxon>
        <taxon>Pseudomonadota</taxon>
        <taxon>Gammaproteobacteria</taxon>
        <taxon>Oceanospirillales</taxon>
        <taxon>Halomonadaceae</taxon>
        <taxon>Litchfieldella</taxon>
    </lineage>
</organism>
<name>S2KUD0_LITA3</name>
<dbReference type="Proteomes" id="UP000014463">
    <property type="component" value="Unassembled WGS sequence"/>
</dbReference>
<gene>
    <name evidence="1" type="ORF">L861_02400</name>
</gene>
<evidence type="ECO:0000313" key="1">
    <source>
        <dbReference type="EMBL" id="EPC04183.1"/>
    </source>
</evidence>
<dbReference type="EMBL" id="ASTJ01000011">
    <property type="protein sequence ID" value="EPC04183.1"/>
    <property type="molecule type" value="Genomic_DNA"/>
</dbReference>
<reference evidence="1 2" key="1">
    <citation type="journal article" date="2013" name="Genome Announc.">
        <title>Draft genome sequence of the moderately halophilic gammaproteobacterium Halomonas anticariensis FP35.</title>
        <authorList>
            <person name="Tahrioui A."/>
            <person name="Quesada E."/>
            <person name="Llamas I."/>
        </authorList>
    </citation>
    <scope>NUCLEOTIDE SEQUENCE [LARGE SCALE GENOMIC DNA]</scope>
    <source>
        <strain evidence="2">DSM 16096 / CECT 5854 / LMG 22089 / FP35</strain>
    </source>
</reference>
<evidence type="ECO:0000313" key="2">
    <source>
        <dbReference type="Proteomes" id="UP000014463"/>
    </source>
</evidence>